<dbReference type="OrthoDB" id="1367865at2759"/>
<keyword evidence="8" id="KW-1185">Reference proteome</keyword>
<dbReference type="AlphaFoldDB" id="A0A9P8CUB3"/>
<dbReference type="Gene3D" id="2.130.10.10">
    <property type="entry name" value="YVTN repeat-like/Quinoprotein amine dehydrogenase"/>
    <property type="match status" value="1"/>
</dbReference>
<dbReference type="InterPro" id="IPR015943">
    <property type="entry name" value="WD40/YVTN_repeat-like_dom_sf"/>
</dbReference>
<comment type="subcellular location">
    <subcellularLocation>
        <location evidence="1">Nucleus</location>
    </subcellularLocation>
</comment>
<feature type="repeat" description="WD" evidence="5">
    <location>
        <begin position="522"/>
        <end position="571"/>
    </location>
</feature>
<sequence length="665" mass="71788">MLIGTSSKAVCHAGTRPPEHLLISIDYRETAAKFQKEWQVKQPHHQFSFAPHVKGHALVSVINRGLLYQSLERQRASSQLSDDLARTAEAESLQVGIFGPLSAQPPAKEEDDGVPATTIETVTTTLTPFAPPTVTTTTDAASASTARVQDHASANSATPVAASAEETEFPRKRSHPHLQNGSPIKRPRLSHGYENGTTDAAPGTDPMDIDQDQHDNHAYPSPLEGEEATSPIPHTEGPEQGTQHDKVEEITPHTTFIRLTDDRSASGHFASPGADMGAQAANAPTLLHCQWNPKDPSVLAAAGSGALARIWSVSRAPTSDSELHHDHVPSNGLSLLEPDAPLSTVVSQLAWTSDGNSVALVAESGGQTSILVCASNGGMLQTFDSAAEQVIKLLWNRSNTALLAISPSPDENGAIITVYQNFPNGTSQSQSVLSYTLPDHDINAAPLDASWISDLEFIICGGNLLATLFCAEDKIVQVRKFETKPDDALRSVLYDWHSELTATGSETGILDLWDTNGRRRSIQAHQGAITSMEWQPLTGPANSDDERLIATGGEDCAILIWNARMPESKQRCFLTMTSPIVRLAFTPDGAFIAGASASQVLIWKVSSPTFPRASWRRKSHPGWESPRAASDSDEEYAEHCLCWDANGQKLAYGSNSRLAIINWRR</sequence>
<dbReference type="InterPro" id="IPR036322">
    <property type="entry name" value="WD40_repeat_dom_sf"/>
</dbReference>
<keyword evidence="2 5" id="KW-0853">WD repeat</keyword>
<dbReference type="GeneID" id="70293783"/>
<dbReference type="Gene3D" id="1.20.960.30">
    <property type="match status" value="1"/>
</dbReference>
<dbReference type="InterPro" id="IPR045183">
    <property type="entry name" value="Ebi-like"/>
</dbReference>
<dbReference type="Proteomes" id="UP000887229">
    <property type="component" value="Unassembled WGS sequence"/>
</dbReference>
<dbReference type="SMART" id="SM00320">
    <property type="entry name" value="WD40"/>
    <property type="match status" value="5"/>
</dbReference>
<feature type="compositionally biased region" description="Low complexity" evidence="6">
    <location>
        <begin position="123"/>
        <end position="146"/>
    </location>
</feature>
<evidence type="ECO:0000256" key="2">
    <source>
        <dbReference type="ARBA" id="ARBA00022574"/>
    </source>
</evidence>
<proteinExistence type="predicted"/>
<evidence type="ECO:0000256" key="4">
    <source>
        <dbReference type="ARBA" id="ARBA00023242"/>
    </source>
</evidence>
<dbReference type="GO" id="GO:0034967">
    <property type="term" value="C:Set3 complex"/>
    <property type="evidence" value="ECO:0007669"/>
    <property type="project" value="TreeGrafter"/>
</dbReference>
<dbReference type="GO" id="GO:0003714">
    <property type="term" value="F:transcription corepressor activity"/>
    <property type="evidence" value="ECO:0007669"/>
    <property type="project" value="InterPro"/>
</dbReference>
<feature type="region of interest" description="Disordered" evidence="6">
    <location>
        <begin position="123"/>
        <end position="245"/>
    </location>
</feature>
<keyword evidence="4" id="KW-0539">Nucleus</keyword>
<reference evidence="7" key="1">
    <citation type="journal article" date="2021" name="IMA Fungus">
        <title>Genomic characterization of three marine fungi, including Emericellopsis atlantica sp. nov. with signatures of a generalist lifestyle and marine biomass degradation.</title>
        <authorList>
            <person name="Hagestad O.C."/>
            <person name="Hou L."/>
            <person name="Andersen J.H."/>
            <person name="Hansen E.H."/>
            <person name="Altermark B."/>
            <person name="Li C."/>
            <person name="Kuhnert E."/>
            <person name="Cox R.J."/>
            <person name="Crous P.W."/>
            <person name="Spatafora J.W."/>
            <person name="Lail K."/>
            <person name="Amirebrahimi M."/>
            <person name="Lipzen A."/>
            <person name="Pangilinan J."/>
            <person name="Andreopoulos W."/>
            <person name="Hayes R.D."/>
            <person name="Ng V."/>
            <person name="Grigoriev I.V."/>
            <person name="Jackson S.A."/>
            <person name="Sutton T.D.S."/>
            <person name="Dobson A.D.W."/>
            <person name="Rama T."/>
        </authorList>
    </citation>
    <scope>NUCLEOTIDE SEQUENCE</scope>
    <source>
        <strain evidence="7">TS7</strain>
    </source>
</reference>
<evidence type="ECO:0000256" key="1">
    <source>
        <dbReference type="ARBA" id="ARBA00004123"/>
    </source>
</evidence>
<dbReference type="SUPFAM" id="SSF50978">
    <property type="entry name" value="WD40 repeat-like"/>
    <property type="match status" value="1"/>
</dbReference>
<dbReference type="Pfam" id="PF00400">
    <property type="entry name" value="WD40"/>
    <property type="match status" value="1"/>
</dbReference>
<evidence type="ECO:0000256" key="6">
    <source>
        <dbReference type="SAM" id="MobiDB-lite"/>
    </source>
</evidence>
<dbReference type="PROSITE" id="PS50082">
    <property type="entry name" value="WD_REPEATS_2"/>
    <property type="match status" value="1"/>
</dbReference>
<gene>
    <name evidence="7" type="ORF">F5Z01DRAFT_646047</name>
</gene>
<organism evidence="7 8">
    <name type="scientific">Emericellopsis atlantica</name>
    <dbReference type="NCBI Taxonomy" id="2614577"/>
    <lineage>
        <taxon>Eukaryota</taxon>
        <taxon>Fungi</taxon>
        <taxon>Dikarya</taxon>
        <taxon>Ascomycota</taxon>
        <taxon>Pezizomycotina</taxon>
        <taxon>Sordariomycetes</taxon>
        <taxon>Hypocreomycetidae</taxon>
        <taxon>Hypocreales</taxon>
        <taxon>Bionectriaceae</taxon>
        <taxon>Emericellopsis</taxon>
    </lineage>
</organism>
<dbReference type="GO" id="GO:0006357">
    <property type="term" value="P:regulation of transcription by RNA polymerase II"/>
    <property type="evidence" value="ECO:0007669"/>
    <property type="project" value="TreeGrafter"/>
</dbReference>
<evidence type="ECO:0000256" key="5">
    <source>
        <dbReference type="PROSITE-ProRule" id="PRU00221"/>
    </source>
</evidence>
<dbReference type="PANTHER" id="PTHR22846">
    <property type="entry name" value="WD40 REPEAT PROTEIN"/>
    <property type="match status" value="1"/>
</dbReference>
<evidence type="ECO:0000313" key="8">
    <source>
        <dbReference type="Proteomes" id="UP000887229"/>
    </source>
</evidence>
<accession>A0A9P8CUB3</accession>
<evidence type="ECO:0000313" key="7">
    <source>
        <dbReference type="EMBL" id="KAG9257476.1"/>
    </source>
</evidence>
<evidence type="ECO:0000256" key="3">
    <source>
        <dbReference type="ARBA" id="ARBA00022737"/>
    </source>
</evidence>
<keyword evidence="3" id="KW-0677">Repeat</keyword>
<dbReference type="InterPro" id="IPR001680">
    <property type="entry name" value="WD40_rpt"/>
</dbReference>
<comment type="caution">
    <text evidence="7">The sequence shown here is derived from an EMBL/GenBank/DDBJ whole genome shotgun (WGS) entry which is preliminary data.</text>
</comment>
<dbReference type="EMBL" id="MU251245">
    <property type="protein sequence ID" value="KAG9257476.1"/>
    <property type="molecule type" value="Genomic_DNA"/>
</dbReference>
<name>A0A9P8CUB3_9HYPO</name>
<dbReference type="RefSeq" id="XP_046121400.1">
    <property type="nucleotide sequence ID" value="XM_046262880.1"/>
</dbReference>
<dbReference type="PANTHER" id="PTHR22846:SF2">
    <property type="entry name" value="F-BOX-LIKE_WD REPEAT-CONTAINING PROTEIN EBI"/>
    <property type="match status" value="1"/>
</dbReference>
<protein>
    <submittedName>
        <fullName evidence="7">WD repeat protein</fullName>
    </submittedName>
</protein>